<dbReference type="EMBL" id="JBBKAR010000056">
    <property type="protein sequence ID" value="MEJ8306652.1"/>
    <property type="molecule type" value="Genomic_DNA"/>
</dbReference>
<keyword evidence="2" id="KW-1185">Reference proteome</keyword>
<evidence type="ECO:0000313" key="2">
    <source>
        <dbReference type="Proteomes" id="UP001380953"/>
    </source>
</evidence>
<protein>
    <submittedName>
        <fullName evidence="1">Terminase</fullName>
    </submittedName>
</protein>
<accession>A0ACC6PIL5</accession>
<organism evidence="1 2">
    <name type="scientific">Saccharibacillus sacchari</name>
    <dbReference type="NCBI Taxonomy" id="456493"/>
    <lineage>
        <taxon>Bacteria</taxon>
        <taxon>Bacillati</taxon>
        <taxon>Bacillota</taxon>
        <taxon>Bacilli</taxon>
        <taxon>Bacillales</taxon>
        <taxon>Paenibacillaceae</taxon>
        <taxon>Saccharibacillus</taxon>
    </lineage>
</organism>
<evidence type="ECO:0000313" key="1">
    <source>
        <dbReference type="EMBL" id="MEJ8306652.1"/>
    </source>
</evidence>
<proteinExistence type="predicted"/>
<sequence>MGRNGKPIGLHLAEGNPSRLTKEEIRQRQESEVKLGADELSKIKAPAIVNKDKIAKRHWTALMKDYKAAAENGVVLLTSADIGVLAMYCRTYAEYEHLLDARQRIQNIEVNESVFDDYFDKIFEQAEADDIDPRAFGIKAQQYLAQLASIDGILRIETAINKKMDSLLKMQDRLFLNPLSKVKNVPKSETKKPDEKPSKFGKFGGARSG</sequence>
<gene>
    <name evidence="1" type="ORF">WKI47_22305</name>
</gene>
<name>A0ACC6PIL5_9BACL</name>
<dbReference type="Proteomes" id="UP001380953">
    <property type="component" value="Unassembled WGS sequence"/>
</dbReference>
<reference evidence="1" key="1">
    <citation type="submission" date="2024-03" db="EMBL/GenBank/DDBJ databases">
        <title>Whole genome sequecning of epiphytes from Marcgravia umbellata leaves.</title>
        <authorList>
            <person name="Kumar G."/>
            <person name="Savka M.A."/>
        </authorList>
    </citation>
    <scope>NUCLEOTIDE SEQUENCE</scope>
    <source>
        <strain evidence="1">RIT_BL5</strain>
    </source>
</reference>
<comment type="caution">
    <text evidence="1">The sequence shown here is derived from an EMBL/GenBank/DDBJ whole genome shotgun (WGS) entry which is preliminary data.</text>
</comment>